<keyword evidence="1" id="KW-1133">Transmembrane helix</keyword>
<evidence type="ECO:0000313" key="3">
    <source>
        <dbReference type="Proteomes" id="UP000198851"/>
    </source>
</evidence>
<organism evidence="2 3">
    <name type="scientific">Shimia haliotis</name>
    <dbReference type="NCBI Taxonomy" id="1280847"/>
    <lineage>
        <taxon>Bacteria</taxon>
        <taxon>Pseudomonadati</taxon>
        <taxon>Pseudomonadota</taxon>
        <taxon>Alphaproteobacteria</taxon>
        <taxon>Rhodobacterales</taxon>
        <taxon>Roseobacteraceae</taxon>
    </lineage>
</organism>
<protein>
    <submittedName>
        <fullName evidence="2">Uncharacterized protein</fullName>
    </submittedName>
</protein>
<accession>A0A1I4B494</accession>
<gene>
    <name evidence="2" type="ORF">SAMN04488036_101754</name>
</gene>
<keyword evidence="3" id="KW-1185">Reference proteome</keyword>
<proteinExistence type="predicted"/>
<keyword evidence="1" id="KW-0472">Membrane</keyword>
<dbReference type="AlphaFoldDB" id="A0A1I4B494"/>
<dbReference type="Proteomes" id="UP000198851">
    <property type="component" value="Unassembled WGS sequence"/>
</dbReference>
<evidence type="ECO:0000256" key="1">
    <source>
        <dbReference type="SAM" id="Phobius"/>
    </source>
</evidence>
<dbReference type="RefSeq" id="WP_093320392.1">
    <property type="nucleotide sequence ID" value="NZ_FOSZ01000001.1"/>
</dbReference>
<evidence type="ECO:0000313" key="2">
    <source>
        <dbReference type="EMBL" id="SFK62871.1"/>
    </source>
</evidence>
<dbReference type="EMBL" id="FOSZ01000001">
    <property type="protein sequence ID" value="SFK62871.1"/>
    <property type="molecule type" value="Genomic_DNA"/>
</dbReference>
<keyword evidence="1" id="KW-0812">Transmembrane</keyword>
<name>A0A1I4B494_9RHOB</name>
<feature type="transmembrane region" description="Helical" evidence="1">
    <location>
        <begin position="32"/>
        <end position="52"/>
    </location>
</feature>
<reference evidence="3" key="1">
    <citation type="submission" date="2016-10" db="EMBL/GenBank/DDBJ databases">
        <authorList>
            <person name="Varghese N."/>
            <person name="Submissions S."/>
        </authorList>
    </citation>
    <scope>NUCLEOTIDE SEQUENCE [LARGE SCALE GENOMIC DNA]</scope>
    <source>
        <strain evidence="3">DSM 28453</strain>
    </source>
</reference>
<sequence>MRIWTNIIAVFVLAGLTAYANAQGIEHALPIGVAAIVCFLAGAAVASVTNSLERIMRPPEFFSL</sequence>